<accession>A0ABR9X0A0</accession>
<dbReference type="PIRSF" id="PIRSF006066">
    <property type="entry name" value="HI0050"/>
    <property type="match status" value="1"/>
</dbReference>
<feature type="transmembrane region" description="Helical" evidence="7">
    <location>
        <begin position="407"/>
        <end position="431"/>
    </location>
</feature>
<feature type="transmembrane region" description="Helical" evidence="7">
    <location>
        <begin position="141"/>
        <end position="167"/>
    </location>
</feature>
<evidence type="ECO:0000256" key="4">
    <source>
        <dbReference type="ARBA" id="ARBA00022692"/>
    </source>
</evidence>
<comment type="subcellular location">
    <subcellularLocation>
        <location evidence="1 7">Cell inner membrane</location>
        <topology evidence="1 7">Multi-pass membrane protein</topology>
    </subcellularLocation>
</comment>
<feature type="transmembrane region" description="Helical" evidence="7">
    <location>
        <begin position="322"/>
        <end position="347"/>
    </location>
</feature>
<dbReference type="PANTHER" id="PTHR33362">
    <property type="entry name" value="SIALIC ACID TRAP TRANSPORTER PERMEASE PROTEIN SIAT-RELATED"/>
    <property type="match status" value="1"/>
</dbReference>
<evidence type="ECO:0000256" key="5">
    <source>
        <dbReference type="ARBA" id="ARBA00022989"/>
    </source>
</evidence>
<dbReference type="InterPro" id="IPR004681">
    <property type="entry name" value="TRAP_DctM"/>
</dbReference>
<evidence type="ECO:0000313" key="9">
    <source>
        <dbReference type="EMBL" id="MBE9636970.1"/>
    </source>
</evidence>
<dbReference type="RefSeq" id="WP_194134283.1">
    <property type="nucleotide sequence ID" value="NZ_JADFFK010000005.1"/>
</dbReference>
<name>A0ABR9X0A0_9RHOB</name>
<dbReference type="InterPro" id="IPR010656">
    <property type="entry name" value="DctM"/>
</dbReference>
<organism evidence="9 10">
    <name type="scientific">Salipiger mangrovisoli</name>
    <dbReference type="NCBI Taxonomy" id="2865933"/>
    <lineage>
        <taxon>Bacteria</taxon>
        <taxon>Pseudomonadati</taxon>
        <taxon>Pseudomonadota</taxon>
        <taxon>Alphaproteobacteria</taxon>
        <taxon>Rhodobacterales</taxon>
        <taxon>Roseobacteraceae</taxon>
        <taxon>Salipiger</taxon>
    </lineage>
</organism>
<evidence type="ECO:0000259" key="8">
    <source>
        <dbReference type="Pfam" id="PF06808"/>
    </source>
</evidence>
<sequence>MSSLLIGGIGAAALFGGILLGINVMVVLGLVGAFGLASLVGFKAATAILGTVFFDTTHSFHFSVIPLFLLMGFFAMRAGLGEDLFEATTKWLGNLRGGLAISTTLGAAAFGAASGSSVGTATVFTKLALPQMLDRGYDKSLASASIAIAGTLAVMIPPSALVVVYGILTDSSIGALLIAGFIPGIVFALVLCLAIWLTVLRNPSLAPQESYSFTLREKIASLRLAGPLVLIILLIVVGLYVGIFTPTEAGGIGAFATFLLAIVRHRGLGGVELRKTLLETIQTTAMIFGILICALVFSKFLALSGVANAVGGYLTGLDVNRWVIVLLVSLIYLALGMMMDAPALLAITLPITHPVMMNLGFDPIWFGIFVVLLVEIGAVTPPVGINCFVVQSASNGRVTLEQVFKGLLPFVLAGFAMLILLCLIPQIALFLPETML</sequence>
<keyword evidence="2" id="KW-1003">Cell membrane</keyword>
<feature type="transmembrane region" description="Helical" evidence="7">
    <location>
        <begin position="220"/>
        <end position="243"/>
    </location>
</feature>
<feature type="domain" description="TRAP C4-dicarboxylate transport system permease DctM subunit" evidence="8">
    <location>
        <begin position="13"/>
        <end position="427"/>
    </location>
</feature>
<keyword evidence="3 7" id="KW-0997">Cell inner membrane</keyword>
<evidence type="ECO:0000256" key="6">
    <source>
        <dbReference type="ARBA" id="ARBA00023136"/>
    </source>
</evidence>
<feature type="transmembrane region" description="Helical" evidence="7">
    <location>
        <begin position="100"/>
        <end position="129"/>
    </location>
</feature>
<keyword evidence="7" id="KW-0813">Transport</keyword>
<evidence type="ECO:0000256" key="1">
    <source>
        <dbReference type="ARBA" id="ARBA00004429"/>
    </source>
</evidence>
<feature type="transmembrane region" description="Helical" evidence="7">
    <location>
        <begin position="60"/>
        <end position="80"/>
    </location>
</feature>
<evidence type="ECO:0000256" key="3">
    <source>
        <dbReference type="ARBA" id="ARBA00022519"/>
    </source>
</evidence>
<keyword evidence="6 7" id="KW-0472">Membrane</keyword>
<dbReference type="NCBIfam" id="TIGR00786">
    <property type="entry name" value="dctM"/>
    <property type="match status" value="1"/>
</dbReference>
<dbReference type="EMBL" id="JADFFK010000005">
    <property type="protein sequence ID" value="MBE9636970.1"/>
    <property type="molecule type" value="Genomic_DNA"/>
</dbReference>
<dbReference type="PANTHER" id="PTHR33362:SF5">
    <property type="entry name" value="C4-DICARBOXYLATE TRAP TRANSPORTER LARGE PERMEASE PROTEIN DCTM"/>
    <property type="match status" value="1"/>
</dbReference>
<feature type="transmembrane region" description="Helical" evidence="7">
    <location>
        <begin position="30"/>
        <end position="53"/>
    </location>
</feature>
<gene>
    <name evidence="9" type="ORF">IQ782_08985</name>
</gene>
<evidence type="ECO:0000313" key="10">
    <source>
        <dbReference type="Proteomes" id="UP000607796"/>
    </source>
</evidence>
<dbReference type="Proteomes" id="UP000607796">
    <property type="component" value="Unassembled WGS sequence"/>
</dbReference>
<comment type="similarity">
    <text evidence="7">Belongs to the TRAP transporter large permease family.</text>
</comment>
<feature type="transmembrane region" description="Helical" evidence="7">
    <location>
        <begin position="286"/>
        <end position="310"/>
    </location>
</feature>
<comment type="caution">
    <text evidence="9">The sequence shown here is derived from an EMBL/GenBank/DDBJ whole genome shotgun (WGS) entry which is preliminary data.</text>
</comment>
<evidence type="ECO:0000256" key="2">
    <source>
        <dbReference type="ARBA" id="ARBA00022475"/>
    </source>
</evidence>
<comment type="function">
    <text evidence="7">Part of the tripartite ATP-independent periplasmic (TRAP) transport system.</text>
</comment>
<dbReference type="Pfam" id="PF06808">
    <property type="entry name" value="DctM"/>
    <property type="match status" value="1"/>
</dbReference>
<proteinExistence type="inferred from homology"/>
<feature type="transmembrane region" description="Helical" evidence="7">
    <location>
        <begin position="359"/>
        <end position="379"/>
    </location>
</feature>
<evidence type="ECO:0000256" key="7">
    <source>
        <dbReference type="RuleBase" id="RU369079"/>
    </source>
</evidence>
<protein>
    <recommendedName>
        <fullName evidence="7">TRAP transporter large permease protein</fullName>
    </recommendedName>
</protein>
<keyword evidence="10" id="KW-1185">Reference proteome</keyword>
<comment type="subunit">
    <text evidence="7">The complex comprises the extracytoplasmic solute receptor protein and the two transmembrane proteins.</text>
</comment>
<keyword evidence="5 7" id="KW-1133">Transmembrane helix</keyword>
<keyword evidence="4 7" id="KW-0812">Transmembrane</keyword>
<reference evidence="9 10" key="1">
    <citation type="journal article" date="2021" name="Int. J. Syst. Evol. Microbiol.">
        <title>Salipiger mangrovisoli sp. nov., isolated from mangrove soil and the proposal for the reclassification of Paraphaeobacter pallidus as Salipiger pallidus comb. nov.</title>
        <authorList>
            <person name="Du J."/>
            <person name="Liu Y."/>
            <person name="Pei T."/>
            <person name="Deng M.R."/>
            <person name="Zhu H."/>
        </authorList>
    </citation>
    <scope>NUCLEOTIDE SEQUENCE [LARGE SCALE GENOMIC DNA]</scope>
    <source>
        <strain evidence="9 10">6D45A</strain>
    </source>
</reference>
<feature type="transmembrane region" description="Helical" evidence="7">
    <location>
        <begin position="173"/>
        <end position="199"/>
    </location>
</feature>
<feature type="transmembrane region" description="Helical" evidence="7">
    <location>
        <begin position="249"/>
        <end position="265"/>
    </location>
</feature>